<dbReference type="CDD" id="cd02554">
    <property type="entry name" value="PseudoU_synth_RluF"/>
    <property type="match status" value="1"/>
</dbReference>
<dbReference type="InterPro" id="IPR042092">
    <property type="entry name" value="PsdUridine_s_RsuA/RluB/E/F_cat"/>
</dbReference>
<organism evidence="9 10">
    <name type="scientific">Shewanella denitrificans (strain OS217 / ATCC BAA-1090 / DSM 15013)</name>
    <dbReference type="NCBI Taxonomy" id="318161"/>
    <lineage>
        <taxon>Bacteria</taxon>
        <taxon>Pseudomonadati</taxon>
        <taxon>Pseudomonadota</taxon>
        <taxon>Gammaproteobacteria</taxon>
        <taxon>Alteromonadales</taxon>
        <taxon>Shewanellaceae</taxon>
        <taxon>Shewanella</taxon>
    </lineage>
</organism>
<evidence type="ECO:0000256" key="1">
    <source>
        <dbReference type="ARBA" id="ARBA00008348"/>
    </source>
</evidence>
<dbReference type="Pfam" id="PF00849">
    <property type="entry name" value="PseudoU_synth_2"/>
    <property type="match status" value="1"/>
</dbReference>
<dbReference type="GO" id="GO:0160138">
    <property type="term" value="F:23S rRNA pseudouridine(2604) synthase activity"/>
    <property type="evidence" value="ECO:0007669"/>
    <property type="project" value="UniProtKB-EC"/>
</dbReference>
<dbReference type="PROSITE" id="PS50889">
    <property type="entry name" value="S4"/>
    <property type="match status" value="1"/>
</dbReference>
<dbReference type="Pfam" id="PF01479">
    <property type="entry name" value="S4"/>
    <property type="match status" value="1"/>
</dbReference>
<keyword evidence="2 6" id="KW-0413">Isomerase</keyword>
<dbReference type="AlphaFoldDB" id="Q12RF1"/>
<evidence type="ECO:0000256" key="3">
    <source>
        <dbReference type="ARBA" id="ARBA00036390"/>
    </source>
</evidence>
<dbReference type="Gene3D" id="3.30.70.580">
    <property type="entry name" value="Pseudouridine synthase I, catalytic domain, N-terminal subdomain"/>
    <property type="match status" value="1"/>
</dbReference>
<dbReference type="InterPro" id="IPR020094">
    <property type="entry name" value="TruA/RsuA/RluB/E/F_N"/>
</dbReference>
<comment type="catalytic activity">
    <reaction evidence="4">
        <text>uridine(2604) in 23S rRNA = pseudouridine(2604) in 23S rRNA</text>
        <dbReference type="Rhea" id="RHEA:38875"/>
        <dbReference type="Rhea" id="RHEA-COMP:10093"/>
        <dbReference type="Rhea" id="RHEA-COMP:10094"/>
        <dbReference type="ChEBI" id="CHEBI:65314"/>
        <dbReference type="ChEBI" id="CHEBI:65315"/>
        <dbReference type="EC" id="5.4.99.21"/>
    </reaction>
</comment>
<dbReference type="InterPro" id="IPR006145">
    <property type="entry name" value="PsdUridine_synth_RsuA/RluA"/>
</dbReference>
<dbReference type="InterPro" id="IPR050343">
    <property type="entry name" value="RsuA_PseudoU_synthase"/>
</dbReference>
<dbReference type="KEGG" id="sdn:Sden_0685"/>
<proteinExistence type="inferred from homology"/>
<dbReference type="NCBIfam" id="TIGR00093">
    <property type="entry name" value="pseudouridine synthase"/>
    <property type="match status" value="1"/>
</dbReference>
<dbReference type="Gene3D" id="3.30.70.1560">
    <property type="entry name" value="Alpha-L RNA-binding motif"/>
    <property type="match status" value="1"/>
</dbReference>
<dbReference type="Proteomes" id="UP000001982">
    <property type="component" value="Chromosome"/>
</dbReference>
<accession>Q12RF1</accession>
<sequence length="238" mass="26828">MTSIRLAHYLAQCGVASRRQASRLIEAGRVLLNGNQASHTDYIDEHNASSLRVDGKAIAPEAKAYWLYNKPIGIDCRLLAQDPASLIHQLPSAPRLYPAGRLDKDSRGLLLLTNDGDLTHKLMHPDFYHPKTYHVQVNQPLKDEDIMALSTGVAYPGVLTRRCEVRRLADDKFEMILTQGLNRQIRRMCKALGYKVIDLQRTAIMKLELNSKEFEQLADNKMRPLEAAELISLLSILS</sequence>
<dbReference type="SUPFAM" id="SSF55120">
    <property type="entry name" value="Pseudouridine synthase"/>
    <property type="match status" value="1"/>
</dbReference>
<protein>
    <recommendedName>
        <fullName evidence="6">Pseudouridine synthase</fullName>
        <ecNumber evidence="6">5.4.99.-</ecNumber>
    </recommendedName>
</protein>
<dbReference type="InterPro" id="IPR002942">
    <property type="entry name" value="S4_RNA-bd"/>
</dbReference>
<name>Q12RF1_SHEDO</name>
<comment type="similarity">
    <text evidence="1 6">Belongs to the pseudouridine synthase RsuA family.</text>
</comment>
<dbReference type="SUPFAM" id="SSF55174">
    <property type="entry name" value="Alpha-L RNA-binding motif"/>
    <property type="match status" value="1"/>
</dbReference>
<evidence type="ECO:0000256" key="5">
    <source>
        <dbReference type="PROSITE-ProRule" id="PRU00182"/>
    </source>
</evidence>
<keyword evidence="10" id="KW-1185">Reference proteome</keyword>
<dbReference type="Gene3D" id="3.10.290.10">
    <property type="entry name" value="RNA-binding S4 domain"/>
    <property type="match status" value="1"/>
</dbReference>
<evidence type="ECO:0000259" key="8">
    <source>
        <dbReference type="Pfam" id="PF01479"/>
    </source>
</evidence>
<dbReference type="CDD" id="cd00165">
    <property type="entry name" value="S4"/>
    <property type="match status" value="1"/>
</dbReference>
<evidence type="ECO:0000256" key="2">
    <source>
        <dbReference type="ARBA" id="ARBA00023235"/>
    </source>
</evidence>
<dbReference type="GO" id="GO:0000455">
    <property type="term" value="P:enzyme-directed rRNA pseudouridine synthesis"/>
    <property type="evidence" value="ECO:0007669"/>
    <property type="project" value="UniProtKB-ARBA"/>
</dbReference>
<gene>
    <name evidence="9" type="ordered locus">Sden_0685</name>
</gene>
<evidence type="ECO:0000313" key="10">
    <source>
        <dbReference type="Proteomes" id="UP000001982"/>
    </source>
</evidence>
<evidence type="ECO:0000256" key="6">
    <source>
        <dbReference type="RuleBase" id="RU003887"/>
    </source>
</evidence>
<dbReference type="InterPro" id="IPR036986">
    <property type="entry name" value="S4_RNA-bd_sf"/>
</dbReference>
<dbReference type="InterPro" id="IPR018496">
    <property type="entry name" value="PsdUridine_synth_RsuA/RluB_CS"/>
</dbReference>
<dbReference type="InterPro" id="IPR020103">
    <property type="entry name" value="PsdUridine_synth_cat_dom_sf"/>
</dbReference>
<dbReference type="PROSITE" id="PS01149">
    <property type="entry name" value="PSI_RSU"/>
    <property type="match status" value="1"/>
</dbReference>
<evidence type="ECO:0000259" key="7">
    <source>
        <dbReference type="Pfam" id="PF00849"/>
    </source>
</evidence>
<reference evidence="9 10" key="1">
    <citation type="submission" date="2006-03" db="EMBL/GenBank/DDBJ databases">
        <title>Complete sequence of Shewanella denitrificans OS217.</title>
        <authorList>
            <consortium name="US DOE Joint Genome Institute"/>
            <person name="Copeland A."/>
            <person name="Lucas S."/>
            <person name="Lapidus A."/>
            <person name="Barry K."/>
            <person name="Detter J.C."/>
            <person name="Glavina del Rio T."/>
            <person name="Hammon N."/>
            <person name="Israni S."/>
            <person name="Dalin E."/>
            <person name="Tice H."/>
            <person name="Pitluck S."/>
            <person name="Brettin T."/>
            <person name="Bruce D."/>
            <person name="Han C."/>
            <person name="Tapia R."/>
            <person name="Gilna P."/>
            <person name="Kiss H."/>
            <person name="Schmutz J."/>
            <person name="Larimer F."/>
            <person name="Land M."/>
            <person name="Hauser L."/>
            <person name="Kyrpides N."/>
            <person name="Lykidis A."/>
            <person name="Richardson P."/>
        </authorList>
    </citation>
    <scope>NUCLEOTIDE SEQUENCE [LARGE SCALE GENOMIC DNA]</scope>
    <source>
        <strain evidence="10">OS217 / ATCC BAA-1090 / DSM 15013</strain>
    </source>
</reference>
<dbReference type="PANTHER" id="PTHR47683">
    <property type="entry name" value="PSEUDOURIDINE SYNTHASE FAMILY PROTEIN-RELATED"/>
    <property type="match status" value="1"/>
</dbReference>
<dbReference type="EMBL" id="CP000302">
    <property type="protein sequence ID" value="ABE53975.1"/>
    <property type="molecule type" value="Genomic_DNA"/>
</dbReference>
<feature type="domain" description="RNA-binding S4" evidence="8">
    <location>
        <begin position="5"/>
        <end position="38"/>
    </location>
</feature>
<dbReference type="STRING" id="318161.Sden_0685"/>
<feature type="domain" description="Pseudouridine synthase RsuA/RluA-like" evidence="7">
    <location>
        <begin position="65"/>
        <end position="190"/>
    </location>
</feature>
<dbReference type="PANTHER" id="PTHR47683:SF2">
    <property type="entry name" value="RNA-BINDING S4 DOMAIN-CONTAINING PROTEIN"/>
    <property type="match status" value="1"/>
</dbReference>
<dbReference type="InterPro" id="IPR000748">
    <property type="entry name" value="PsdUridine_synth_RsuA/RluB/E/F"/>
</dbReference>
<comment type="catalytic activity">
    <reaction evidence="3">
        <text>uridine(35) in tRNA(Tyr) = pseudouridine(35) in tRNA(Tyr)</text>
        <dbReference type="Rhea" id="RHEA:60556"/>
        <dbReference type="Rhea" id="RHEA-COMP:15607"/>
        <dbReference type="Rhea" id="RHEA-COMP:15608"/>
        <dbReference type="ChEBI" id="CHEBI:65314"/>
        <dbReference type="ChEBI" id="CHEBI:65315"/>
    </reaction>
</comment>
<dbReference type="EC" id="5.4.99.-" evidence="6"/>
<dbReference type="HOGENOM" id="CLU_024979_1_2_6"/>
<evidence type="ECO:0000256" key="4">
    <source>
        <dbReference type="ARBA" id="ARBA00036535"/>
    </source>
</evidence>
<keyword evidence="5" id="KW-0694">RNA-binding</keyword>
<evidence type="ECO:0000313" key="9">
    <source>
        <dbReference type="EMBL" id="ABE53975.1"/>
    </source>
</evidence>
<dbReference type="eggNOG" id="COG1187">
    <property type="taxonomic scope" value="Bacteria"/>
</dbReference>
<dbReference type="GO" id="GO:0003723">
    <property type="term" value="F:RNA binding"/>
    <property type="evidence" value="ECO:0007669"/>
    <property type="project" value="UniProtKB-KW"/>
</dbReference>